<dbReference type="Proteomes" id="UP000887579">
    <property type="component" value="Unplaced"/>
</dbReference>
<protein>
    <submittedName>
        <fullName evidence="2">Uncharacterized protein</fullName>
    </submittedName>
</protein>
<name>A0AC34FSN9_9BILA</name>
<sequence>MEAEAIGKDGQQKAAMVWARGANMIMNKPRVSRVSDAHSLASNFGNDFSKMLVKGKSPFKGWPSLPSGQKIRSSLGGKPKYLECDRFGRAPGIPGAVADELGFPPDWTDKGARYVLP</sequence>
<proteinExistence type="predicted"/>
<dbReference type="WBParaSite" id="ES5_v2.g19743.t1">
    <property type="protein sequence ID" value="ES5_v2.g19743.t1"/>
    <property type="gene ID" value="ES5_v2.g19743"/>
</dbReference>
<evidence type="ECO:0000313" key="2">
    <source>
        <dbReference type="WBParaSite" id="ES5_v2.g19743.t1"/>
    </source>
</evidence>
<organism evidence="1 2">
    <name type="scientific">Panagrolaimus sp. ES5</name>
    <dbReference type="NCBI Taxonomy" id="591445"/>
    <lineage>
        <taxon>Eukaryota</taxon>
        <taxon>Metazoa</taxon>
        <taxon>Ecdysozoa</taxon>
        <taxon>Nematoda</taxon>
        <taxon>Chromadorea</taxon>
        <taxon>Rhabditida</taxon>
        <taxon>Tylenchina</taxon>
        <taxon>Panagrolaimomorpha</taxon>
        <taxon>Panagrolaimoidea</taxon>
        <taxon>Panagrolaimidae</taxon>
        <taxon>Panagrolaimus</taxon>
    </lineage>
</organism>
<reference evidence="2" key="1">
    <citation type="submission" date="2022-11" db="UniProtKB">
        <authorList>
            <consortium name="WormBaseParasite"/>
        </authorList>
    </citation>
    <scope>IDENTIFICATION</scope>
</reference>
<evidence type="ECO:0000313" key="1">
    <source>
        <dbReference type="Proteomes" id="UP000887579"/>
    </source>
</evidence>
<accession>A0AC34FSN9</accession>